<comment type="caution">
    <text evidence="2">The sequence shown here is derived from an EMBL/GenBank/DDBJ whole genome shotgun (WGS) entry which is preliminary data.</text>
</comment>
<evidence type="ECO:0000313" key="3">
    <source>
        <dbReference type="Proteomes" id="UP001206895"/>
    </source>
</evidence>
<evidence type="ECO:0000313" key="2">
    <source>
        <dbReference type="EMBL" id="MCP2176768.1"/>
    </source>
</evidence>
<gene>
    <name evidence="2" type="ORF">LX13_002587</name>
</gene>
<dbReference type="Proteomes" id="UP001206895">
    <property type="component" value="Unassembled WGS sequence"/>
</dbReference>
<dbReference type="InterPro" id="IPR021458">
    <property type="entry name" value="Rv0495c"/>
</dbReference>
<dbReference type="Pfam" id="PF11307">
    <property type="entry name" value="DUF3109"/>
    <property type="match status" value="1"/>
</dbReference>
<reference evidence="2 3" key="1">
    <citation type="submission" date="2022-06" db="EMBL/GenBank/DDBJ databases">
        <title>Genomic Encyclopedia of Archaeal and Bacterial Type Strains, Phase II (KMG-II): from individual species to whole genera.</title>
        <authorList>
            <person name="Goeker M."/>
        </authorList>
    </citation>
    <scope>NUCLEOTIDE SEQUENCE [LARGE SCALE GENOMIC DNA]</scope>
    <source>
        <strain evidence="2 3">DSM 44693</strain>
    </source>
</reference>
<protein>
    <submittedName>
        <fullName evidence="2">Uncharacterized protein</fullName>
    </submittedName>
</protein>
<sequence length="283" mass="31666">MQAATDKITPAPEVELDFPREWFDFIDPADPEHLISADLTWLLSHWTCVFGTPACQGIIEGREDDGCCSHGAYLSDDDDRKRLERGMKMLTPDDWQFYDKGTGRDPLGKRGYLEEDELDDEPAVKTRKHKGACIFLNRPGFAGGAGCALHSMALRKGLEPLTVKPDVCWQLPVRREQTWVERPDGSEILKTTITEFDRRGWGSGGEDLKWYCSGSPDAHVGEKQVWQSYGPELTELIGQAAYDELAAACRRRNGLGLIAIHPATARATERRTGDIKYALTPEE</sequence>
<dbReference type="RefSeq" id="WP_253661713.1">
    <property type="nucleotide sequence ID" value="NZ_BAAAJQ010000001.1"/>
</dbReference>
<keyword evidence="3" id="KW-1185">Reference proteome</keyword>
<comment type="similarity">
    <text evidence="1">Belongs to the Rv0495c family.</text>
</comment>
<dbReference type="EMBL" id="JAMTCJ010000002">
    <property type="protein sequence ID" value="MCP2176768.1"/>
    <property type="molecule type" value="Genomic_DNA"/>
</dbReference>
<organism evidence="2 3">
    <name type="scientific">Williamsia maris</name>
    <dbReference type="NCBI Taxonomy" id="72806"/>
    <lineage>
        <taxon>Bacteria</taxon>
        <taxon>Bacillati</taxon>
        <taxon>Actinomycetota</taxon>
        <taxon>Actinomycetes</taxon>
        <taxon>Mycobacteriales</taxon>
        <taxon>Nocardiaceae</taxon>
        <taxon>Williamsia</taxon>
    </lineage>
</organism>
<name>A0ABT1HEV4_9NOCA</name>
<proteinExistence type="inferred from homology"/>
<evidence type="ECO:0000256" key="1">
    <source>
        <dbReference type="ARBA" id="ARBA00093770"/>
    </source>
</evidence>
<accession>A0ABT1HEV4</accession>